<sequence length="281" mass="29853">MALLLVLAGCATPAPAPPAEPPLSYPPDVRDRLLRLALEEWAEWGRLVSTPAAAPMPGQAMQALEDAATPGPESALANFPRVLAYWRAVENGEAAGAVARNRARYAVALAHPEAAALPGGGVWREPAWSAAFISYLMLRAGVDRREFPSSAAHSFYVDGMLATAAGFPDQAPFLPRDWASHAPEPGDLVCADRSRRPLAGWRGRLAEAGEFRPMHCDLVVSVSPGFVEAVGGNVGDAVTLSRFPADAAGRLLARPPGGPIWFAVFENRLGRLPPWNRSPAS</sequence>
<accession>A0A5B2TC75</accession>
<dbReference type="AlphaFoldDB" id="A0A5B2TC75"/>
<dbReference type="Proteomes" id="UP000322110">
    <property type="component" value="Unassembled WGS sequence"/>
</dbReference>
<dbReference type="InterPro" id="IPR019262">
    <property type="entry name" value="DUF2272"/>
</dbReference>
<dbReference type="EMBL" id="VUKA01000018">
    <property type="protein sequence ID" value="KAA2211675.1"/>
    <property type="molecule type" value="Genomic_DNA"/>
</dbReference>
<dbReference type="OrthoDB" id="8836344at2"/>
<protein>
    <submittedName>
        <fullName evidence="2">DUF2272 domain-containing protein</fullName>
    </submittedName>
</protein>
<proteinExistence type="predicted"/>
<comment type="caution">
    <text evidence="2">The sequence shown here is derived from an EMBL/GenBank/DDBJ whole genome shotgun (WGS) entry which is preliminary data.</text>
</comment>
<reference evidence="2 3" key="1">
    <citation type="journal article" date="2015" name="Int. J. Syst. Evol. Microbiol.">
        <title>Roseomonas oryzae sp. nov., isolated from paddy rhizosphere soil.</title>
        <authorList>
            <person name="Ramaprasad E.V."/>
            <person name="Sasikala Ch."/>
            <person name="Ramana Ch.V."/>
        </authorList>
    </citation>
    <scope>NUCLEOTIDE SEQUENCE [LARGE SCALE GENOMIC DNA]</scope>
    <source>
        <strain evidence="2 3">KCTC 42542</strain>
    </source>
</reference>
<keyword evidence="3" id="KW-1185">Reference proteome</keyword>
<evidence type="ECO:0000313" key="2">
    <source>
        <dbReference type="EMBL" id="KAA2211675.1"/>
    </source>
</evidence>
<dbReference type="Pfam" id="PF10030">
    <property type="entry name" value="DUF2272"/>
    <property type="match status" value="1"/>
</dbReference>
<feature type="domain" description="DUF2272" evidence="1">
    <location>
        <begin position="80"/>
        <end position="254"/>
    </location>
</feature>
<name>A0A5B2TC75_9PROT</name>
<organism evidence="2 3">
    <name type="scientific">Teichococcus oryzae</name>
    <dbReference type="NCBI Taxonomy" id="1608942"/>
    <lineage>
        <taxon>Bacteria</taxon>
        <taxon>Pseudomonadati</taxon>
        <taxon>Pseudomonadota</taxon>
        <taxon>Alphaproteobacteria</taxon>
        <taxon>Acetobacterales</taxon>
        <taxon>Roseomonadaceae</taxon>
        <taxon>Roseomonas</taxon>
    </lineage>
</organism>
<evidence type="ECO:0000259" key="1">
    <source>
        <dbReference type="Pfam" id="PF10030"/>
    </source>
</evidence>
<evidence type="ECO:0000313" key="3">
    <source>
        <dbReference type="Proteomes" id="UP000322110"/>
    </source>
</evidence>
<gene>
    <name evidence="2" type="ORF">F0Q34_18910</name>
</gene>